<dbReference type="InterPro" id="IPR044053">
    <property type="entry name" value="AsaB-like"/>
</dbReference>
<evidence type="ECO:0000313" key="3">
    <source>
        <dbReference type="Proteomes" id="UP001219568"/>
    </source>
</evidence>
<reference evidence="2" key="2">
    <citation type="submission" date="2023-01" db="EMBL/GenBank/DDBJ databases">
        <authorList>
            <person name="Petersen C."/>
        </authorList>
    </citation>
    <scope>NUCLEOTIDE SEQUENCE</scope>
    <source>
        <strain evidence="2">IBT 15450</strain>
    </source>
</reference>
<name>A0AAD6IC51_PENCN</name>
<sequence>MPDTTARGVPASLVFAVKNNPIHIKEKPYDLMYVPEDDRPASNMRYEIKENVLVNDMRDQNLTFYDNGMAIVTLQSQLQYDGATSPFRKQQGNHYTPADVEDRMLHLFGKTFVAEVYNVHHNPSQNWYYLSDQTESEAIVFSGYDSQNSEKSKVAHCAFSLPDTKRAETPRESIEIRALAFYDV</sequence>
<protein>
    <recommendedName>
        <fullName evidence="4">Methyltransferase</fullName>
    </recommendedName>
</protein>
<comment type="caution">
    <text evidence="2">The sequence shown here is derived from an EMBL/GenBank/DDBJ whole genome shotgun (WGS) entry which is preliminary data.</text>
</comment>
<accession>A0AAD6IC51</accession>
<evidence type="ECO:0000256" key="1">
    <source>
        <dbReference type="ARBA" id="ARBA00023604"/>
    </source>
</evidence>
<dbReference type="PANTHER" id="PTHR34598:SF3">
    <property type="entry name" value="OXIDOREDUCTASE AN1597"/>
    <property type="match status" value="1"/>
</dbReference>
<dbReference type="PANTHER" id="PTHR34598">
    <property type="entry name" value="BLL6449 PROTEIN"/>
    <property type="match status" value="1"/>
</dbReference>
<organism evidence="2 3">
    <name type="scientific">Penicillium canescens</name>
    <dbReference type="NCBI Taxonomy" id="5083"/>
    <lineage>
        <taxon>Eukaryota</taxon>
        <taxon>Fungi</taxon>
        <taxon>Dikarya</taxon>
        <taxon>Ascomycota</taxon>
        <taxon>Pezizomycotina</taxon>
        <taxon>Eurotiomycetes</taxon>
        <taxon>Eurotiomycetidae</taxon>
        <taxon>Eurotiales</taxon>
        <taxon>Aspergillaceae</taxon>
        <taxon>Penicillium</taxon>
    </lineage>
</organism>
<keyword evidence="3" id="KW-1185">Reference proteome</keyword>
<gene>
    <name evidence="2" type="ORF">N7460_004525</name>
</gene>
<evidence type="ECO:0008006" key="4">
    <source>
        <dbReference type="Google" id="ProtNLM"/>
    </source>
</evidence>
<dbReference type="EMBL" id="JAQJZL010000004">
    <property type="protein sequence ID" value="KAJ6043170.1"/>
    <property type="molecule type" value="Genomic_DNA"/>
</dbReference>
<reference evidence="2" key="1">
    <citation type="journal article" date="2023" name="IMA Fungus">
        <title>Comparative genomic study of the Penicillium genus elucidates a diverse pangenome and 15 lateral gene transfer events.</title>
        <authorList>
            <person name="Petersen C."/>
            <person name="Sorensen T."/>
            <person name="Nielsen M.R."/>
            <person name="Sondergaard T.E."/>
            <person name="Sorensen J.L."/>
            <person name="Fitzpatrick D.A."/>
            <person name="Frisvad J.C."/>
            <person name="Nielsen K.L."/>
        </authorList>
    </citation>
    <scope>NUCLEOTIDE SEQUENCE</scope>
    <source>
        <strain evidence="2">IBT 15450</strain>
    </source>
</reference>
<comment type="similarity">
    <text evidence="1">Belongs to the asaB hydroxylase/desaturase family.</text>
</comment>
<evidence type="ECO:0000313" key="2">
    <source>
        <dbReference type="EMBL" id="KAJ6043170.1"/>
    </source>
</evidence>
<dbReference type="AlphaFoldDB" id="A0AAD6IC51"/>
<dbReference type="Proteomes" id="UP001219568">
    <property type="component" value="Unassembled WGS sequence"/>
</dbReference>
<proteinExistence type="inferred from homology"/>
<dbReference type="GO" id="GO:0016491">
    <property type="term" value="F:oxidoreductase activity"/>
    <property type="evidence" value="ECO:0007669"/>
    <property type="project" value="InterPro"/>
</dbReference>